<proteinExistence type="inferred from homology"/>
<dbReference type="Gene3D" id="3.40.309.10">
    <property type="entry name" value="Aldehyde Dehydrogenase, Chain A, domain 2"/>
    <property type="match status" value="1"/>
</dbReference>
<dbReference type="GO" id="GO:0016620">
    <property type="term" value="F:oxidoreductase activity, acting on the aldehyde or oxo group of donors, NAD or NADP as acceptor"/>
    <property type="evidence" value="ECO:0007669"/>
    <property type="project" value="InterPro"/>
</dbReference>
<reference evidence="7 8" key="1">
    <citation type="journal article" date="2015" name="Genome Biol. Evol.">
        <title>Comparative Genomics of a Bacterivorous Green Alga Reveals Evolutionary Causalities and Consequences of Phago-Mixotrophic Mode of Nutrition.</title>
        <authorList>
            <person name="Burns J.A."/>
            <person name="Paasch A."/>
            <person name="Narechania A."/>
            <person name="Kim E."/>
        </authorList>
    </citation>
    <scope>NUCLEOTIDE SEQUENCE [LARGE SCALE GENOMIC DNA]</scope>
    <source>
        <strain evidence="7 8">PLY_AMNH</strain>
    </source>
</reference>
<comment type="caution">
    <text evidence="7">The sequence shown here is derived from an EMBL/GenBank/DDBJ whole genome shotgun (WGS) entry which is preliminary data.</text>
</comment>
<dbReference type="InterPro" id="IPR016160">
    <property type="entry name" value="Ald_DH_CS_CYS"/>
</dbReference>
<evidence type="ECO:0000256" key="3">
    <source>
        <dbReference type="PROSITE-ProRule" id="PRU10007"/>
    </source>
</evidence>
<dbReference type="PROSITE" id="PS00070">
    <property type="entry name" value="ALDEHYDE_DEHYDR_CYS"/>
    <property type="match status" value="1"/>
</dbReference>
<dbReference type="EMBL" id="LGRX02009809">
    <property type="protein sequence ID" value="KAK3271365.1"/>
    <property type="molecule type" value="Genomic_DNA"/>
</dbReference>
<evidence type="ECO:0000313" key="8">
    <source>
        <dbReference type="Proteomes" id="UP001190700"/>
    </source>
</evidence>
<dbReference type="PROSITE" id="PS00687">
    <property type="entry name" value="ALDEHYDE_DEHYDR_GLU"/>
    <property type="match status" value="1"/>
</dbReference>
<dbReference type="Proteomes" id="UP001190700">
    <property type="component" value="Unassembled WGS sequence"/>
</dbReference>
<dbReference type="Gene3D" id="3.40.605.10">
    <property type="entry name" value="Aldehyde Dehydrogenase, Chain A, domain 1"/>
    <property type="match status" value="1"/>
</dbReference>
<feature type="region of interest" description="Disordered" evidence="5">
    <location>
        <begin position="1"/>
        <end position="26"/>
    </location>
</feature>
<comment type="similarity">
    <text evidence="1 4">Belongs to the aldehyde dehydrogenase family.</text>
</comment>
<accession>A0AAE0G519</accession>
<dbReference type="InterPro" id="IPR016163">
    <property type="entry name" value="Ald_DH_C"/>
</dbReference>
<organism evidence="7 8">
    <name type="scientific">Cymbomonas tetramitiformis</name>
    <dbReference type="NCBI Taxonomy" id="36881"/>
    <lineage>
        <taxon>Eukaryota</taxon>
        <taxon>Viridiplantae</taxon>
        <taxon>Chlorophyta</taxon>
        <taxon>Pyramimonadophyceae</taxon>
        <taxon>Pyramimonadales</taxon>
        <taxon>Pyramimonadaceae</taxon>
        <taxon>Cymbomonas</taxon>
    </lineage>
</organism>
<dbReference type="Pfam" id="PF00171">
    <property type="entry name" value="Aldedh"/>
    <property type="match status" value="1"/>
</dbReference>
<name>A0AAE0G519_9CHLO</name>
<evidence type="ECO:0000313" key="7">
    <source>
        <dbReference type="EMBL" id="KAK3271365.1"/>
    </source>
</evidence>
<evidence type="ECO:0000256" key="4">
    <source>
        <dbReference type="RuleBase" id="RU003345"/>
    </source>
</evidence>
<keyword evidence="2 4" id="KW-0560">Oxidoreductase</keyword>
<dbReference type="InterPro" id="IPR015590">
    <property type="entry name" value="Aldehyde_DH_dom"/>
</dbReference>
<dbReference type="PANTHER" id="PTHR11699">
    <property type="entry name" value="ALDEHYDE DEHYDROGENASE-RELATED"/>
    <property type="match status" value="1"/>
</dbReference>
<dbReference type="InterPro" id="IPR029510">
    <property type="entry name" value="Ald_DH_CS_GLU"/>
</dbReference>
<dbReference type="AlphaFoldDB" id="A0AAE0G519"/>
<keyword evidence="8" id="KW-1185">Reference proteome</keyword>
<dbReference type="FunFam" id="3.40.309.10:FF:000012">
    <property type="entry name" value="Betaine aldehyde dehydrogenase"/>
    <property type="match status" value="1"/>
</dbReference>
<evidence type="ECO:0000259" key="6">
    <source>
        <dbReference type="Pfam" id="PF00171"/>
    </source>
</evidence>
<feature type="domain" description="Aldehyde dehydrogenase" evidence="6">
    <location>
        <begin position="31"/>
        <end position="277"/>
    </location>
</feature>
<evidence type="ECO:0000256" key="5">
    <source>
        <dbReference type="SAM" id="MobiDB-lite"/>
    </source>
</evidence>
<dbReference type="InterPro" id="IPR016162">
    <property type="entry name" value="Ald_DH_N"/>
</dbReference>
<feature type="active site" evidence="3">
    <location>
        <position position="48"/>
    </location>
</feature>
<sequence length="282" mass="30034">MLGASRMGAAPSASEEGEGEPPLTPSTCTFTRLVAKMAADKIVPVALELGGKSPMVVMGDADLKRAVAGAIAGMRFTRQGQSCTAASRIIVHRSLIDEFLAEMKAAVNAMVMGDPLDEATDIGTIISKQQFEKVKAYIKRGEADGGVAHSLSQVPTDPKLGEGYYVQPVIFTDLPSDSPVITEEIFGPVTALIPFDDYEEAVEIANSSEYGLGATIWTKDLKTAMNAVHRLEAGFVQVNQNLVVLPGLSYGGFKKSGIGKEASLEAMLDHFTHKKTIIINMT</sequence>
<evidence type="ECO:0000256" key="2">
    <source>
        <dbReference type="ARBA" id="ARBA00023002"/>
    </source>
</evidence>
<gene>
    <name evidence="7" type="ORF">CYMTET_20281</name>
</gene>
<dbReference type="InterPro" id="IPR016161">
    <property type="entry name" value="Ald_DH/histidinol_DH"/>
</dbReference>
<evidence type="ECO:0000256" key="1">
    <source>
        <dbReference type="ARBA" id="ARBA00009986"/>
    </source>
</evidence>
<dbReference type="SUPFAM" id="SSF53720">
    <property type="entry name" value="ALDH-like"/>
    <property type="match status" value="1"/>
</dbReference>
<protein>
    <recommendedName>
        <fullName evidence="6">Aldehyde dehydrogenase domain-containing protein</fullName>
    </recommendedName>
</protein>